<dbReference type="Proteomes" id="UP001465976">
    <property type="component" value="Unassembled WGS sequence"/>
</dbReference>
<dbReference type="EMBL" id="JBAHYK010002586">
    <property type="protein sequence ID" value="KAL0564782.1"/>
    <property type="molecule type" value="Genomic_DNA"/>
</dbReference>
<feature type="non-terminal residue" evidence="2">
    <location>
        <position position="1"/>
    </location>
</feature>
<reference evidence="2 3" key="1">
    <citation type="submission" date="2024-02" db="EMBL/GenBank/DDBJ databases">
        <title>A draft genome for the cacao thread blight pathogen Marasmius crinis-equi.</title>
        <authorList>
            <person name="Cohen S.P."/>
            <person name="Baruah I.K."/>
            <person name="Amoako-Attah I."/>
            <person name="Bukari Y."/>
            <person name="Meinhardt L.W."/>
            <person name="Bailey B.A."/>
        </authorList>
    </citation>
    <scope>NUCLEOTIDE SEQUENCE [LARGE SCALE GENOMIC DNA]</scope>
    <source>
        <strain evidence="2 3">GH-76</strain>
    </source>
</reference>
<protein>
    <submittedName>
        <fullName evidence="2">Uncharacterized protein</fullName>
    </submittedName>
</protein>
<organism evidence="2 3">
    <name type="scientific">Marasmius crinis-equi</name>
    <dbReference type="NCBI Taxonomy" id="585013"/>
    <lineage>
        <taxon>Eukaryota</taxon>
        <taxon>Fungi</taxon>
        <taxon>Dikarya</taxon>
        <taxon>Basidiomycota</taxon>
        <taxon>Agaricomycotina</taxon>
        <taxon>Agaricomycetes</taxon>
        <taxon>Agaricomycetidae</taxon>
        <taxon>Agaricales</taxon>
        <taxon>Marasmiineae</taxon>
        <taxon>Marasmiaceae</taxon>
        <taxon>Marasmius</taxon>
    </lineage>
</organism>
<evidence type="ECO:0000313" key="3">
    <source>
        <dbReference type="Proteomes" id="UP001465976"/>
    </source>
</evidence>
<feature type="region of interest" description="Disordered" evidence="1">
    <location>
        <begin position="82"/>
        <end position="102"/>
    </location>
</feature>
<comment type="caution">
    <text evidence="2">The sequence shown here is derived from an EMBL/GenBank/DDBJ whole genome shotgun (WGS) entry which is preliminary data.</text>
</comment>
<evidence type="ECO:0000256" key="1">
    <source>
        <dbReference type="SAM" id="MobiDB-lite"/>
    </source>
</evidence>
<sequence length="242" mass="26883">KLSEVIKDLESWYSIGNVPQFPDKRIYVNKYGNMWDLRKLELACWGAHIVILCIYSQGHVDYNNPPHVPHFDIKKRFCMPTTKKPTSSESSTTQPALSLAPAMPSATPDTVQLVQLMTLKLLNDISGNMTATPPTPTPVPTPTSGTDCSHLSPTLPTSGLAPVAAAPPSPIKQHGITLETFCQTYDLSSSDYSRLSSLCYRPSDKNIDLLTEEDWHGVGFQKLEWLLVLRAHCHFLHNLEKA</sequence>
<accession>A0ABR3EPF5</accession>
<feature type="region of interest" description="Disordered" evidence="1">
    <location>
        <begin position="131"/>
        <end position="152"/>
    </location>
</feature>
<gene>
    <name evidence="2" type="ORF">V5O48_017257</name>
</gene>
<evidence type="ECO:0000313" key="2">
    <source>
        <dbReference type="EMBL" id="KAL0564782.1"/>
    </source>
</evidence>
<proteinExistence type="predicted"/>
<keyword evidence="3" id="KW-1185">Reference proteome</keyword>
<name>A0ABR3EPF5_9AGAR</name>